<feature type="compositionally biased region" description="Basic residues" evidence="1">
    <location>
        <begin position="258"/>
        <end position="269"/>
    </location>
</feature>
<evidence type="ECO:0000313" key="4">
    <source>
        <dbReference type="Proteomes" id="UP001147782"/>
    </source>
</evidence>
<evidence type="ECO:0000259" key="2">
    <source>
        <dbReference type="Pfam" id="PF24355"/>
    </source>
</evidence>
<name>A0A9W9VTX9_9EURO</name>
<dbReference type="PANTHER" id="PTHR39611">
    <property type="entry name" value="HYDROXYPROLINE-RICH GLYCOPROTEIN DZ-HRGP-RELATED"/>
    <property type="match status" value="1"/>
</dbReference>
<dbReference type="InterPro" id="IPR055936">
    <property type="entry name" value="DUF7514"/>
</dbReference>
<organism evidence="3 4">
    <name type="scientific">Penicillium cataractarum</name>
    <dbReference type="NCBI Taxonomy" id="2100454"/>
    <lineage>
        <taxon>Eukaryota</taxon>
        <taxon>Fungi</taxon>
        <taxon>Dikarya</taxon>
        <taxon>Ascomycota</taxon>
        <taxon>Pezizomycotina</taxon>
        <taxon>Eurotiomycetes</taxon>
        <taxon>Eurotiomycetidae</taxon>
        <taxon>Eurotiales</taxon>
        <taxon>Aspergillaceae</taxon>
        <taxon>Penicillium</taxon>
    </lineage>
</organism>
<evidence type="ECO:0000256" key="1">
    <source>
        <dbReference type="SAM" id="MobiDB-lite"/>
    </source>
</evidence>
<dbReference type="Proteomes" id="UP001147782">
    <property type="component" value="Unassembled WGS sequence"/>
</dbReference>
<proteinExistence type="predicted"/>
<feature type="compositionally biased region" description="Gly residues" evidence="1">
    <location>
        <begin position="501"/>
        <end position="515"/>
    </location>
</feature>
<feature type="region of interest" description="Disordered" evidence="1">
    <location>
        <begin position="1"/>
        <end position="52"/>
    </location>
</feature>
<feature type="compositionally biased region" description="Basic and acidic residues" evidence="1">
    <location>
        <begin position="489"/>
        <end position="498"/>
    </location>
</feature>
<protein>
    <recommendedName>
        <fullName evidence="2">DUF7514 domain-containing protein</fullName>
    </recommendedName>
</protein>
<dbReference type="RefSeq" id="XP_056559812.1">
    <property type="nucleotide sequence ID" value="XM_056693083.1"/>
</dbReference>
<dbReference type="Pfam" id="PF24355">
    <property type="entry name" value="DUF7514"/>
    <property type="match status" value="1"/>
</dbReference>
<feature type="compositionally biased region" description="Basic and acidic residues" evidence="1">
    <location>
        <begin position="426"/>
        <end position="444"/>
    </location>
</feature>
<dbReference type="AlphaFoldDB" id="A0A9W9VTX9"/>
<accession>A0A9W9VTX9</accession>
<reference evidence="3" key="1">
    <citation type="submission" date="2022-11" db="EMBL/GenBank/DDBJ databases">
        <authorList>
            <person name="Petersen C."/>
        </authorList>
    </citation>
    <scope>NUCLEOTIDE SEQUENCE</scope>
    <source>
        <strain evidence="3">IBT 29864</strain>
    </source>
</reference>
<evidence type="ECO:0000313" key="3">
    <source>
        <dbReference type="EMBL" id="KAJ5389084.1"/>
    </source>
</evidence>
<feature type="compositionally biased region" description="Basic and acidic residues" evidence="1">
    <location>
        <begin position="372"/>
        <end position="381"/>
    </location>
</feature>
<feature type="domain" description="DUF7514" evidence="2">
    <location>
        <begin position="58"/>
        <end position="214"/>
    </location>
</feature>
<dbReference type="OrthoDB" id="5420895at2759"/>
<reference evidence="3" key="2">
    <citation type="journal article" date="2023" name="IMA Fungus">
        <title>Comparative genomic study of the Penicillium genus elucidates a diverse pangenome and 15 lateral gene transfer events.</title>
        <authorList>
            <person name="Petersen C."/>
            <person name="Sorensen T."/>
            <person name="Nielsen M.R."/>
            <person name="Sondergaard T.E."/>
            <person name="Sorensen J.L."/>
            <person name="Fitzpatrick D.A."/>
            <person name="Frisvad J.C."/>
            <person name="Nielsen K.L."/>
        </authorList>
    </citation>
    <scope>NUCLEOTIDE SEQUENCE</scope>
    <source>
        <strain evidence="3">IBT 29864</strain>
    </source>
</reference>
<feature type="region of interest" description="Disordered" evidence="1">
    <location>
        <begin position="360"/>
        <end position="571"/>
    </location>
</feature>
<dbReference type="PANTHER" id="PTHR39611:SF2">
    <property type="entry name" value="HYDROXYPROLINE-RICH GLYCOPROTEIN DZ-HRGP"/>
    <property type="match status" value="1"/>
</dbReference>
<sequence length="571" mass="64150">MCVVPDRPSLPGDEPRALCLYSPADHPDAPPHTSSSPGSDSDRASPRPAMASATSHWGTLINPDKSPAPLLEQLCLGIAQLMPSFDSNPTTDLTPDRLAAFYRKVGGNYDPLFLETKSQALSFIYQSLGCFHSLQPSKSPYEPPAVPSLCPNGFVRWQTIQLLMDPDEHWRFLNNAVGMWDIVDAKGEIFPKSIPRDAFPSEPDPEMLQWHEGVAKRLEYDYVKRNVHRASPPNFSAYHYHLSGKDPLPDEEDYSSHPPHRSGSRRHKTHYDSDRPSRRKSHRRRLSSDDHHASSSRRPESGFFVRPDGGRSGVSSPRELRLIRIALHALKVETIQPAREWTKHHLIRILTLIQTHIHTRMPMMPKHRTVPPRKDSNDALPKHRSRHNNLSPPPDSRGRRHSHDAYTRKPYRDLSPIAPRRSHGSGSHELRSSRSSKSRHEGRSRSRPAPPPDVQFRDPVFDGPVPAPAPEPPQYTTMPPPRAVPRHRFNLEPEDTRRGSYSGGSTGGSRPGSGGSSSERPRSFSSAGFHPRNSRWTSPVRSSAAKRYVPTTLAEDATYNPSSPRRAPIYD</sequence>
<feature type="compositionally biased region" description="Basic and acidic residues" evidence="1">
    <location>
        <begin position="286"/>
        <end position="300"/>
    </location>
</feature>
<dbReference type="GeneID" id="81432260"/>
<dbReference type="EMBL" id="JAPZBS010000001">
    <property type="protein sequence ID" value="KAJ5389084.1"/>
    <property type="molecule type" value="Genomic_DNA"/>
</dbReference>
<keyword evidence="4" id="KW-1185">Reference proteome</keyword>
<feature type="region of interest" description="Disordered" evidence="1">
    <location>
        <begin position="234"/>
        <end position="315"/>
    </location>
</feature>
<comment type="caution">
    <text evidence="3">The sequence shown here is derived from an EMBL/GenBank/DDBJ whole genome shotgun (WGS) entry which is preliminary data.</text>
</comment>
<gene>
    <name evidence="3" type="ORF">N7496_000152</name>
</gene>
<feature type="compositionally biased region" description="Basic and acidic residues" evidence="1">
    <location>
        <begin position="403"/>
        <end position="412"/>
    </location>
</feature>
<feature type="compositionally biased region" description="Pro residues" evidence="1">
    <location>
        <begin position="465"/>
        <end position="483"/>
    </location>
</feature>